<dbReference type="PANTHER" id="PTHR32343">
    <property type="entry name" value="SERINE/ARGININE-RICH SPLICING FACTOR"/>
    <property type="match status" value="1"/>
</dbReference>
<protein>
    <submittedName>
        <fullName evidence="4">Polyadenylate-binding protein-interacting protein 9</fullName>
    </submittedName>
</protein>
<dbReference type="Pfam" id="PF07145">
    <property type="entry name" value="PAM2"/>
    <property type="match status" value="1"/>
</dbReference>
<keyword evidence="1" id="KW-0694">RNA-binding</keyword>
<dbReference type="OrthoDB" id="7763451at2759"/>
<dbReference type="InterPro" id="IPR012677">
    <property type="entry name" value="Nucleotide-bd_a/b_plait_sf"/>
</dbReference>
<dbReference type="PANTHER" id="PTHR32343:SF22">
    <property type="entry name" value="LD29830P"/>
    <property type="match status" value="1"/>
</dbReference>
<dbReference type="SMART" id="SM00360">
    <property type="entry name" value="RRM"/>
    <property type="match status" value="2"/>
</dbReference>
<feature type="compositionally biased region" description="Polar residues" evidence="2">
    <location>
        <begin position="42"/>
        <end position="54"/>
    </location>
</feature>
<dbReference type="EMBL" id="SWLB01000007">
    <property type="protein sequence ID" value="KAF3336647.1"/>
    <property type="molecule type" value="Genomic_DNA"/>
</dbReference>
<evidence type="ECO:0000259" key="3">
    <source>
        <dbReference type="PROSITE" id="PS50102"/>
    </source>
</evidence>
<dbReference type="AlphaFoldDB" id="A0A833R8D8"/>
<dbReference type="SUPFAM" id="SSF54928">
    <property type="entry name" value="RNA-binding domain, RBD"/>
    <property type="match status" value="2"/>
</dbReference>
<feature type="region of interest" description="Disordered" evidence="2">
    <location>
        <begin position="34"/>
        <end position="58"/>
    </location>
</feature>
<evidence type="ECO:0000256" key="2">
    <source>
        <dbReference type="SAM" id="MobiDB-lite"/>
    </source>
</evidence>
<dbReference type="GO" id="GO:0003723">
    <property type="term" value="F:RNA binding"/>
    <property type="evidence" value="ECO:0007669"/>
    <property type="project" value="UniProtKB-UniRule"/>
</dbReference>
<sequence>MMKCESKLNPLADEFVPSQRRCLSAAAPEFFPPGHLRRPIASQPQRSRAQTWSSHAEKNAEKELKIKRTVYVGDIDPRVKGSCICGDTKSGLRYGFVEFENKDCAKAAMRLNCTRIGLYPVRVLPSRRTIAPRNLLPSHSGDDQEKIVRTVYCRYIDTMLSEKDLKQFFEIQCGEVSCIRLLGDQKSSTRYGFIEFAKEEFAVAAIKCTGMLLGNYRVKVVSSKAAIRPSQHSN</sequence>
<accession>A0A833R8D8</accession>
<keyword evidence="5" id="KW-1185">Reference proteome</keyword>
<dbReference type="Gene3D" id="3.30.70.330">
    <property type="match status" value="2"/>
</dbReference>
<organism evidence="4 5">
    <name type="scientific">Carex littledalei</name>
    <dbReference type="NCBI Taxonomy" id="544730"/>
    <lineage>
        <taxon>Eukaryota</taxon>
        <taxon>Viridiplantae</taxon>
        <taxon>Streptophyta</taxon>
        <taxon>Embryophyta</taxon>
        <taxon>Tracheophyta</taxon>
        <taxon>Spermatophyta</taxon>
        <taxon>Magnoliopsida</taxon>
        <taxon>Liliopsida</taxon>
        <taxon>Poales</taxon>
        <taxon>Cyperaceae</taxon>
        <taxon>Cyperoideae</taxon>
        <taxon>Cariceae</taxon>
        <taxon>Carex</taxon>
        <taxon>Carex subgen. Euthyceras</taxon>
    </lineage>
</organism>
<evidence type="ECO:0000313" key="4">
    <source>
        <dbReference type="EMBL" id="KAF3336647.1"/>
    </source>
</evidence>
<evidence type="ECO:0000313" key="5">
    <source>
        <dbReference type="Proteomes" id="UP000623129"/>
    </source>
</evidence>
<dbReference type="InterPro" id="IPR035979">
    <property type="entry name" value="RBD_domain_sf"/>
</dbReference>
<reference evidence="4" key="1">
    <citation type="submission" date="2020-01" db="EMBL/GenBank/DDBJ databases">
        <title>Genome sequence of Kobresia littledalei, the first chromosome-level genome in the family Cyperaceae.</title>
        <authorList>
            <person name="Qu G."/>
        </authorList>
    </citation>
    <scope>NUCLEOTIDE SEQUENCE</scope>
    <source>
        <strain evidence="4">C.B.Clarke</strain>
        <tissue evidence="4">Leaf</tissue>
    </source>
</reference>
<dbReference type="Pfam" id="PF00076">
    <property type="entry name" value="RRM_1"/>
    <property type="match status" value="2"/>
</dbReference>
<gene>
    <name evidence="4" type="ORF">FCM35_KLT19233</name>
</gene>
<evidence type="ECO:0000256" key="1">
    <source>
        <dbReference type="PROSITE-ProRule" id="PRU00176"/>
    </source>
</evidence>
<dbReference type="InterPro" id="IPR000504">
    <property type="entry name" value="RRM_dom"/>
</dbReference>
<feature type="domain" description="RRM" evidence="3">
    <location>
        <begin position="149"/>
        <end position="225"/>
    </location>
</feature>
<name>A0A833R8D8_9POAL</name>
<dbReference type="Proteomes" id="UP000623129">
    <property type="component" value="Unassembled WGS sequence"/>
</dbReference>
<dbReference type="InterPro" id="IPR009818">
    <property type="entry name" value="PAM2_motif"/>
</dbReference>
<dbReference type="PROSITE" id="PS50102">
    <property type="entry name" value="RRM"/>
    <property type="match status" value="1"/>
</dbReference>
<comment type="caution">
    <text evidence="4">The sequence shown here is derived from an EMBL/GenBank/DDBJ whole genome shotgun (WGS) entry which is preliminary data.</text>
</comment>
<proteinExistence type="predicted"/>